<reference evidence="4" key="1">
    <citation type="submission" date="2024-05" db="EMBL/GenBank/DDBJ databases">
        <title>30 novel species of actinomycetes from the DSMZ collection.</title>
        <authorList>
            <person name="Nouioui I."/>
        </authorList>
    </citation>
    <scope>NUCLEOTIDE SEQUENCE</scope>
    <source>
        <strain evidence="4">DSM 3412</strain>
    </source>
</reference>
<organism evidence="4 5">
    <name type="scientific">Streptomyces gottesmaniae</name>
    <dbReference type="NCBI Taxonomy" id="3075518"/>
    <lineage>
        <taxon>Bacteria</taxon>
        <taxon>Bacillati</taxon>
        <taxon>Actinomycetota</taxon>
        <taxon>Actinomycetes</taxon>
        <taxon>Kitasatosporales</taxon>
        <taxon>Streptomycetaceae</taxon>
        <taxon>Streptomyces</taxon>
    </lineage>
</organism>
<dbReference type="Gene3D" id="3.40.605.10">
    <property type="entry name" value="Aldehyde Dehydrogenase, Chain A, domain 1"/>
    <property type="match status" value="1"/>
</dbReference>
<dbReference type="PANTHER" id="PTHR42991">
    <property type="entry name" value="ALDEHYDE DEHYDROGENASE"/>
    <property type="match status" value="1"/>
</dbReference>
<keyword evidence="5" id="KW-1185">Reference proteome</keyword>
<evidence type="ECO:0000313" key="4">
    <source>
        <dbReference type="EMBL" id="MDT0570269.1"/>
    </source>
</evidence>
<dbReference type="InterPro" id="IPR051020">
    <property type="entry name" value="ALDH-related_metabolic_enz"/>
</dbReference>
<dbReference type="PANTHER" id="PTHR42991:SF1">
    <property type="entry name" value="ALDEHYDE DEHYDROGENASE"/>
    <property type="match status" value="1"/>
</dbReference>
<accession>A0ABU2Z3M4</accession>
<evidence type="ECO:0000256" key="2">
    <source>
        <dbReference type="ARBA" id="ARBA00023002"/>
    </source>
</evidence>
<evidence type="ECO:0000313" key="5">
    <source>
        <dbReference type="Proteomes" id="UP001180737"/>
    </source>
</evidence>
<evidence type="ECO:0000256" key="1">
    <source>
        <dbReference type="ARBA" id="ARBA00009986"/>
    </source>
</evidence>
<comment type="caution">
    <text evidence="4">The sequence shown here is derived from an EMBL/GenBank/DDBJ whole genome shotgun (WGS) entry which is preliminary data.</text>
</comment>
<sequence length="469" mass="48547">MRTQGLYIGGAWQHPDTTFTVTDPWDGTVVGRVASAEAHQAAAAVDAAVAADCPAAHERARMLRRTADLVEERAELFAQTIRAEAGKPISAARGEVGRAVDTLRLSAEEARRLAGEAIPMDAVAAGEGLLAFTVPRPVGPVAAITPFNFPLNLVAHKVGPAVAAGCPVLLKPSERTPLTAGLLVECFDEAGLPAGMLNLVTGDPGTVVGTWTDDPRVSVLTFTGSASVGWSLKQRSPAKRHVLELGSNTAMVVADDADLDAAVQAAVTAAFTYSGQACISLQRVYVTPGAAEPFLERLAKAAESLVSGDPKDESTVVGPLISAEATQRVRSWVEAALSSGASLRAGGDVTDGVLRPTVLADVPSDASVMCEEVFGPVVSVNTVPDLDAAVREVNASRFGLNTAVFTASTATALKYVRQAEAGAVLVNLAPSFRTDHMPYGGVKDSGEGREGVPYAVRALLDPKLVILGG</sequence>
<evidence type="ECO:0000259" key="3">
    <source>
        <dbReference type="Pfam" id="PF00171"/>
    </source>
</evidence>
<protein>
    <submittedName>
        <fullName evidence="4">Aldehyde dehydrogenase family protein</fullName>
    </submittedName>
</protein>
<keyword evidence="2" id="KW-0560">Oxidoreductase</keyword>
<dbReference type="Proteomes" id="UP001180737">
    <property type="component" value="Unassembled WGS sequence"/>
</dbReference>
<feature type="domain" description="Aldehyde dehydrogenase" evidence="3">
    <location>
        <begin position="13"/>
        <end position="464"/>
    </location>
</feature>
<dbReference type="Pfam" id="PF00171">
    <property type="entry name" value="Aldedh"/>
    <property type="match status" value="1"/>
</dbReference>
<name>A0ABU2Z3M4_9ACTN</name>
<dbReference type="InterPro" id="IPR015590">
    <property type="entry name" value="Aldehyde_DH_dom"/>
</dbReference>
<dbReference type="Gene3D" id="3.40.309.10">
    <property type="entry name" value="Aldehyde Dehydrogenase, Chain A, domain 2"/>
    <property type="match status" value="1"/>
</dbReference>
<comment type="similarity">
    <text evidence="1">Belongs to the aldehyde dehydrogenase family.</text>
</comment>
<gene>
    <name evidence="4" type="ORF">RM704_22815</name>
</gene>
<dbReference type="RefSeq" id="WP_033530229.1">
    <property type="nucleotide sequence ID" value="NZ_JAVRFJ010000020.1"/>
</dbReference>
<dbReference type="EMBL" id="JAVRFJ010000020">
    <property type="protein sequence ID" value="MDT0570269.1"/>
    <property type="molecule type" value="Genomic_DNA"/>
</dbReference>
<dbReference type="SUPFAM" id="SSF53720">
    <property type="entry name" value="ALDH-like"/>
    <property type="match status" value="1"/>
</dbReference>
<dbReference type="InterPro" id="IPR016163">
    <property type="entry name" value="Ald_DH_C"/>
</dbReference>
<dbReference type="InterPro" id="IPR016162">
    <property type="entry name" value="Ald_DH_N"/>
</dbReference>
<dbReference type="InterPro" id="IPR016161">
    <property type="entry name" value="Ald_DH/histidinol_DH"/>
</dbReference>
<proteinExistence type="inferred from homology"/>